<protein>
    <submittedName>
        <fullName evidence="2">Uncharacterized protein</fullName>
    </submittedName>
</protein>
<feature type="signal peptide" evidence="1">
    <location>
        <begin position="1"/>
        <end position="21"/>
    </location>
</feature>
<name>A0A7W7GXM2_9ACTN</name>
<evidence type="ECO:0000313" key="2">
    <source>
        <dbReference type="EMBL" id="MBB4740189.1"/>
    </source>
</evidence>
<organism evidence="2 3">
    <name type="scientific">Actinoplanes octamycinicus</name>
    <dbReference type="NCBI Taxonomy" id="135948"/>
    <lineage>
        <taxon>Bacteria</taxon>
        <taxon>Bacillati</taxon>
        <taxon>Actinomycetota</taxon>
        <taxon>Actinomycetes</taxon>
        <taxon>Micromonosporales</taxon>
        <taxon>Micromonosporaceae</taxon>
        <taxon>Actinoplanes</taxon>
    </lineage>
</organism>
<comment type="caution">
    <text evidence="2">The sequence shown here is derived from an EMBL/GenBank/DDBJ whole genome shotgun (WGS) entry which is preliminary data.</text>
</comment>
<keyword evidence="3" id="KW-1185">Reference proteome</keyword>
<gene>
    <name evidence="2" type="ORF">BJY16_003648</name>
</gene>
<proteinExistence type="predicted"/>
<keyword evidence="1" id="KW-0732">Signal</keyword>
<feature type="chain" id="PRO_5030508389" evidence="1">
    <location>
        <begin position="22"/>
        <end position="128"/>
    </location>
</feature>
<accession>A0A7W7GXM2</accession>
<reference evidence="2 3" key="1">
    <citation type="submission" date="2020-08" db="EMBL/GenBank/DDBJ databases">
        <title>Sequencing the genomes of 1000 actinobacteria strains.</title>
        <authorList>
            <person name="Klenk H.-P."/>
        </authorList>
    </citation>
    <scope>NUCLEOTIDE SEQUENCE [LARGE SCALE GENOMIC DNA]</scope>
    <source>
        <strain evidence="2 3">DSM 45809</strain>
    </source>
</reference>
<dbReference type="EMBL" id="JACHNB010000001">
    <property type="protein sequence ID" value="MBB4740189.1"/>
    <property type="molecule type" value="Genomic_DNA"/>
</dbReference>
<sequence length="128" mass="13309">MRSALLAGIIPAVLVPGVAQAAPCPTTDVLGTYQFGRAAAIGAAGEAAGVWSSPAIRSGIAGDDLVITYTPRHTASAVERQVYTALYTEVAHPDAECDRVGADGVAKHVWVSYRCRTGVAPNYTLLVR</sequence>
<evidence type="ECO:0000256" key="1">
    <source>
        <dbReference type="SAM" id="SignalP"/>
    </source>
</evidence>
<dbReference type="RefSeq" id="WP_221501995.1">
    <property type="nucleotide sequence ID" value="NZ_BAABFG010000005.1"/>
</dbReference>
<dbReference type="Proteomes" id="UP000546162">
    <property type="component" value="Unassembled WGS sequence"/>
</dbReference>
<evidence type="ECO:0000313" key="3">
    <source>
        <dbReference type="Proteomes" id="UP000546162"/>
    </source>
</evidence>
<dbReference type="AlphaFoldDB" id="A0A7W7GXM2"/>